<evidence type="ECO:0000313" key="1">
    <source>
        <dbReference type="EMBL" id="CAG5098790.1"/>
    </source>
</evidence>
<evidence type="ECO:0000313" key="2">
    <source>
        <dbReference type="Proteomes" id="UP001158576"/>
    </source>
</evidence>
<dbReference type="EMBL" id="OU015569">
    <property type="protein sequence ID" value="CAG5098790.1"/>
    <property type="molecule type" value="Genomic_DNA"/>
</dbReference>
<sequence length="252" mass="29089">MPFKFYRMNLVSSKINSKERELTEKLSYVLSYTKQHIPSSKNEKTEDDIDDLETEEDIQTLTAFQKSVGYVTHRCSIVGMIPAVNSERYLTIGKSAQRRPPPLIKRSDVEAMGERLDMILSATASARSSTCSTMSFMSNASRRKRSNFSWTSHEQNVRKFIEDEMLSANSLTNMSVSNNQSRKYSRRRRRRLKEIYRSMKKYFSCRRKDSSSSSENISPLPIQVQGNAGINLADLRNRRQSYSTMQMNNSLN</sequence>
<keyword evidence="2" id="KW-1185">Reference proteome</keyword>
<proteinExistence type="predicted"/>
<gene>
    <name evidence="1" type="ORF">OKIOD_LOCUS7536</name>
</gene>
<organism evidence="1 2">
    <name type="scientific">Oikopleura dioica</name>
    <name type="common">Tunicate</name>
    <dbReference type="NCBI Taxonomy" id="34765"/>
    <lineage>
        <taxon>Eukaryota</taxon>
        <taxon>Metazoa</taxon>
        <taxon>Chordata</taxon>
        <taxon>Tunicata</taxon>
        <taxon>Appendicularia</taxon>
        <taxon>Copelata</taxon>
        <taxon>Oikopleuridae</taxon>
        <taxon>Oikopleura</taxon>
    </lineage>
</organism>
<name>A0ABN7SF45_OIKDI</name>
<protein>
    <submittedName>
        <fullName evidence="1">Oidioi.mRNA.OKI2018_I69.XSR.g15978.t1.cds</fullName>
    </submittedName>
</protein>
<reference evidence="1 2" key="1">
    <citation type="submission" date="2021-04" db="EMBL/GenBank/DDBJ databases">
        <authorList>
            <person name="Bliznina A."/>
        </authorList>
    </citation>
    <scope>NUCLEOTIDE SEQUENCE [LARGE SCALE GENOMIC DNA]</scope>
</reference>
<accession>A0ABN7SF45</accession>
<dbReference type="Proteomes" id="UP001158576">
    <property type="component" value="Chromosome XSR"/>
</dbReference>